<dbReference type="Gene3D" id="3.30.70.270">
    <property type="match status" value="1"/>
</dbReference>
<dbReference type="Pfam" id="PF00672">
    <property type="entry name" value="HAMP"/>
    <property type="match status" value="1"/>
</dbReference>
<dbReference type="InterPro" id="IPR000160">
    <property type="entry name" value="GGDEF_dom"/>
</dbReference>
<reference evidence="3 4" key="1">
    <citation type="journal article" date="2017" name="ISME J.">
        <title>Potential for microbial H2 and metal transformations associated with novel bacteria and archaea in deep terrestrial subsurface sediments.</title>
        <authorList>
            <person name="Hernsdorf A.W."/>
            <person name="Amano Y."/>
            <person name="Miyakawa K."/>
            <person name="Ise K."/>
            <person name="Suzuki Y."/>
            <person name="Anantharaman K."/>
            <person name="Probst A."/>
            <person name="Burstein D."/>
            <person name="Thomas B.C."/>
            <person name="Banfield J.F."/>
        </authorList>
    </citation>
    <scope>NUCLEOTIDE SEQUENCE [LARGE SCALE GENOMIC DNA]</scope>
    <source>
        <strain evidence="3">HGW-Wallbacteria-1</strain>
    </source>
</reference>
<name>A0A2N1PN29_9BACT</name>
<organism evidence="3 4">
    <name type="scientific">Candidatus Wallbacteria bacterium HGW-Wallbacteria-1</name>
    <dbReference type="NCBI Taxonomy" id="2013854"/>
    <lineage>
        <taxon>Bacteria</taxon>
        <taxon>Candidatus Walliibacteriota</taxon>
    </lineage>
</organism>
<dbReference type="InterPro" id="IPR043128">
    <property type="entry name" value="Rev_trsase/Diguanyl_cyclase"/>
</dbReference>
<dbReference type="InterPro" id="IPR050469">
    <property type="entry name" value="Diguanylate_Cyclase"/>
</dbReference>
<dbReference type="PROSITE" id="PS50887">
    <property type="entry name" value="GGDEF"/>
    <property type="match status" value="1"/>
</dbReference>
<dbReference type="GO" id="GO:0052621">
    <property type="term" value="F:diguanylate cyclase activity"/>
    <property type="evidence" value="ECO:0007669"/>
    <property type="project" value="TreeGrafter"/>
</dbReference>
<evidence type="ECO:0000313" key="4">
    <source>
        <dbReference type="Proteomes" id="UP000233256"/>
    </source>
</evidence>
<dbReference type="InterPro" id="IPR003018">
    <property type="entry name" value="GAF"/>
</dbReference>
<dbReference type="InterPro" id="IPR029787">
    <property type="entry name" value="Nucleotide_cyclase"/>
</dbReference>
<dbReference type="SMART" id="SM00065">
    <property type="entry name" value="GAF"/>
    <property type="match status" value="1"/>
</dbReference>
<dbReference type="CDD" id="cd01949">
    <property type="entry name" value="GGDEF"/>
    <property type="match status" value="1"/>
</dbReference>
<dbReference type="SUPFAM" id="SSF55073">
    <property type="entry name" value="Nucleotide cyclase"/>
    <property type="match status" value="1"/>
</dbReference>
<dbReference type="PROSITE" id="PS50885">
    <property type="entry name" value="HAMP"/>
    <property type="match status" value="1"/>
</dbReference>
<dbReference type="EMBL" id="PGXC01000013">
    <property type="protein sequence ID" value="PKK89736.1"/>
    <property type="molecule type" value="Genomic_DNA"/>
</dbReference>
<gene>
    <name evidence="3" type="ORF">CVV64_13105</name>
</gene>
<dbReference type="PANTHER" id="PTHR45138:SF9">
    <property type="entry name" value="DIGUANYLATE CYCLASE DGCM-RELATED"/>
    <property type="match status" value="1"/>
</dbReference>
<dbReference type="InterPro" id="IPR003660">
    <property type="entry name" value="HAMP_dom"/>
</dbReference>
<evidence type="ECO:0000313" key="3">
    <source>
        <dbReference type="EMBL" id="PKK89736.1"/>
    </source>
</evidence>
<dbReference type="GO" id="GO:1902201">
    <property type="term" value="P:negative regulation of bacterial-type flagellum-dependent cell motility"/>
    <property type="evidence" value="ECO:0007669"/>
    <property type="project" value="TreeGrafter"/>
</dbReference>
<dbReference type="GO" id="GO:0007165">
    <property type="term" value="P:signal transduction"/>
    <property type="evidence" value="ECO:0007669"/>
    <property type="project" value="InterPro"/>
</dbReference>
<dbReference type="CDD" id="cd06225">
    <property type="entry name" value="HAMP"/>
    <property type="match status" value="1"/>
</dbReference>
<dbReference type="Pfam" id="PF00990">
    <property type="entry name" value="GGDEF"/>
    <property type="match status" value="1"/>
</dbReference>
<dbReference type="GO" id="GO:0005886">
    <property type="term" value="C:plasma membrane"/>
    <property type="evidence" value="ECO:0007669"/>
    <property type="project" value="TreeGrafter"/>
</dbReference>
<dbReference type="PANTHER" id="PTHR45138">
    <property type="entry name" value="REGULATORY COMPONENTS OF SENSORY TRANSDUCTION SYSTEM"/>
    <property type="match status" value="1"/>
</dbReference>
<dbReference type="SMART" id="SM00304">
    <property type="entry name" value="HAMP"/>
    <property type="match status" value="1"/>
</dbReference>
<dbReference type="Gene3D" id="3.30.450.40">
    <property type="match status" value="1"/>
</dbReference>
<dbReference type="NCBIfam" id="TIGR00254">
    <property type="entry name" value="GGDEF"/>
    <property type="match status" value="1"/>
</dbReference>
<sequence length="682" mass="74776">MKRKLIFFLVGVLVIPTLLTMRTVETLVSRGIENSIVKRIASSLDVADNLFMAQMDDASLKARIISQMTAIQESIMSGDVIELIDRVNSACGDLKINQFSGIVEVFGKSGNILASVPRTPVALVEPSRIRAALEGALFQGPIGEENNIRLTTVMPVYHKSQSSPVGVIAITYGIEDSLVDRIKAISGSEVVVFVQEPRMRTVASTILMAGQRQYPLILGKDKNVKSISCGSIDFYMASRPMQLGQSSFNLGVLIPRHELTETLSELRSSFMMLAIATLVILLAGSVIFGRKVIVEPISRLVDSATALGQGDLDSEITLATDDEFQFLALSFDTMRNRIRDYIRDLDLRIRDLTLMDKLNSAIILKSGDALLLDILSIIAKAIGSSRSSIMMIDESSGNLVLKAVHSTDQDSGATIKEYVSFEPGEGVAGHVAVSGIPLVCNDTASCDRFKPYSDSWMNEELRNLASVPLMGEGEILGVINVANKSAAGRGFTESDVATLEKAARQVAIALQKSRLYELAITDGLTQLYIHRYFQARMDNEIVRARRYSGSVCLLLFDIDHFKNFNDTWGHQVGDKVIRIVADALRSGHRESVDVPARYGGEEFALIMPEVDLEGALLVAERLRQKVEKSTLSHNGQSLHVTISLGIARFPDHASTKEELIARADEALYRSKDNGRNQTTVYS</sequence>
<dbReference type="AlphaFoldDB" id="A0A2N1PN29"/>
<accession>A0A2N1PN29</accession>
<protein>
    <recommendedName>
        <fullName evidence="5">Diguanylate cyclase</fullName>
    </recommendedName>
</protein>
<dbReference type="InterPro" id="IPR029016">
    <property type="entry name" value="GAF-like_dom_sf"/>
</dbReference>
<feature type="domain" description="HAMP" evidence="1">
    <location>
        <begin position="291"/>
        <end position="343"/>
    </location>
</feature>
<dbReference type="Pfam" id="PF13185">
    <property type="entry name" value="GAF_2"/>
    <property type="match status" value="1"/>
</dbReference>
<dbReference type="SUPFAM" id="SSF158472">
    <property type="entry name" value="HAMP domain-like"/>
    <property type="match status" value="1"/>
</dbReference>
<proteinExistence type="predicted"/>
<dbReference type="GO" id="GO:0043709">
    <property type="term" value="P:cell adhesion involved in single-species biofilm formation"/>
    <property type="evidence" value="ECO:0007669"/>
    <property type="project" value="TreeGrafter"/>
</dbReference>
<dbReference type="Gene3D" id="6.10.340.10">
    <property type="match status" value="1"/>
</dbReference>
<comment type="caution">
    <text evidence="3">The sequence shown here is derived from an EMBL/GenBank/DDBJ whole genome shotgun (WGS) entry which is preliminary data.</text>
</comment>
<dbReference type="Proteomes" id="UP000233256">
    <property type="component" value="Unassembled WGS sequence"/>
</dbReference>
<dbReference type="SUPFAM" id="SSF55781">
    <property type="entry name" value="GAF domain-like"/>
    <property type="match status" value="1"/>
</dbReference>
<evidence type="ECO:0000259" key="1">
    <source>
        <dbReference type="PROSITE" id="PS50885"/>
    </source>
</evidence>
<feature type="domain" description="GGDEF" evidence="2">
    <location>
        <begin position="549"/>
        <end position="682"/>
    </location>
</feature>
<dbReference type="SMART" id="SM00267">
    <property type="entry name" value="GGDEF"/>
    <property type="match status" value="1"/>
</dbReference>
<evidence type="ECO:0000259" key="2">
    <source>
        <dbReference type="PROSITE" id="PS50887"/>
    </source>
</evidence>
<dbReference type="FunFam" id="3.30.70.270:FF:000001">
    <property type="entry name" value="Diguanylate cyclase domain protein"/>
    <property type="match status" value="1"/>
</dbReference>
<evidence type="ECO:0008006" key="5">
    <source>
        <dbReference type="Google" id="ProtNLM"/>
    </source>
</evidence>